<keyword evidence="2 7" id="KW-0812">Transmembrane</keyword>
<feature type="transmembrane region" description="Helical" evidence="7">
    <location>
        <begin position="295"/>
        <end position="324"/>
    </location>
</feature>
<dbReference type="STRING" id="32507.ENSNBRP00000029097"/>
<keyword evidence="4 7" id="KW-0472">Membrane</keyword>
<evidence type="ECO:0000313" key="10">
    <source>
        <dbReference type="Proteomes" id="UP000261580"/>
    </source>
</evidence>
<dbReference type="InterPro" id="IPR004853">
    <property type="entry name" value="Sugar_P_trans_dom"/>
</dbReference>
<protein>
    <submittedName>
        <fullName evidence="9">Solute carrier family 35 member E2B</fullName>
    </submittedName>
</protein>
<feature type="transmembrane region" description="Helical" evidence="7">
    <location>
        <begin position="154"/>
        <end position="172"/>
    </location>
</feature>
<evidence type="ECO:0000256" key="4">
    <source>
        <dbReference type="ARBA" id="ARBA00023136"/>
    </source>
</evidence>
<reference evidence="9" key="2">
    <citation type="submission" date="2025-09" db="UniProtKB">
        <authorList>
            <consortium name="Ensembl"/>
        </authorList>
    </citation>
    <scope>IDENTIFICATION</scope>
</reference>
<dbReference type="GeneTree" id="ENSGT00940000159351"/>
<evidence type="ECO:0000256" key="3">
    <source>
        <dbReference type="ARBA" id="ARBA00022989"/>
    </source>
</evidence>
<dbReference type="Pfam" id="PF03151">
    <property type="entry name" value="TPT"/>
    <property type="match status" value="1"/>
</dbReference>
<dbReference type="Ensembl" id="ENSNBRT00000029853.1">
    <property type="protein sequence ID" value="ENSNBRP00000029097.1"/>
    <property type="gene ID" value="ENSNBRG00000022168.1"/>
</dbReference>
<reference evidence="9" key="1">
    <citation type="submission" date="2025-08" db="UniProtKB">
        <authorList>
            <consortium name="Ensembl"/>
        </authorList>
    </citation>
    <scope>IDENTIFICATION</scope>
</reference>
<comment type="function">
    <text evidence="5">Putative transporter.</text>
</comment>
<evidence type="ECO:0000256" key="1">
    <source>
        <dbReference type="ARBA" id="ARBA00004141"/>
    </source>
</evidence>
<dbReference type="InterPro" id="IPR037185">
    <property type="entry name" value="EmrE-like"/>
</dbReference>
<organism evidence="9 10">
    <name type="scientific">Neolamprologus brichardi</name>
    <name type="common">Fairy cichlid</name>
    <name type="synonym">Lamprologus brichardi</name>
    <dbReference type="NCBI Taxonomy" id="32507"/>
    <lineage>
        <taxon>Eukaryota</taxon>
        <taxon>Metazoa</taxon>
        <taxon>Chordata</taxon>
        <taxon>Craniata</taxon>
        <taxon>Vertebrata</taxon>
        <taxon>Euteleostomi</taxon>
        <taxon>Actinopterygii</taxon>
        <taxon>Neopterygii</taxon>
        <taxon>Teleostei</taxon>
        <taxon>Neoteleostei</taxon>
        <taxon>Acanthomorphata</taxon>
        <taxon>Ovalentaria</taxon>
        <taxon>Cichlomorphae</taxon>
        <taxon>Cichliformes</taxon>
        <taxon>Cichlidae</taxon>
        <taxon>African cichlids</taxon>
        <taxon>Pseudocrenilabrinae</taxon>
        <taxon>Lamprologini</taxon>
        <taxon>Neolamprologus</taxon>
    </lineage>
</organism>
<keyword evidence="10" id="KW-1185">Reference proteome</keyword>
<dbReference type="InterPro" id="IPR050186">
    <property type="entry name" value="TPT_transporter"/>
</dbReference>
<feature type="transmembrane region" description="Helical" evidence="7">
    <location>
        <begin position="218"/>
        <end position="241"/>
    </location>
</feature>
<proteinExistence type="inferred from homology"/>
<dbReference type="Bgee" id="ENSNBRG00000022168">
    <property type="expression patterns" value="Expressed in testis and 8 other cell types or tissues"/>
</dbReference>
<dbReference type="OMA" id="YFPCGMY"/>
<dbReference type="AlphaFoldDB" id="A0A3Q4ID76"/>
<evidence type="ECO:0000256" key="6">
    <source>
        <dbReference type="ARBA" id="ARBA00093775"/>
    </source>
</evidence>
<evidence type="ECO:0000256" key="7">
    <source>
        <dbReference type="SAM" id="Phobius"/>
    </source>
</evidence>
<name>A0A3Q4ID76_NEOBR</name>
<feature type="transmembrane region" description="Helical" evidence="7">
    <location>
        <begin position="253"/>
        <end position="275"/>
    </location>
</feature>
<evidence type="ECO:0000259" key="8">
    <source>
        <dbReference type="Pfam" id="PF03151"/>
    </source>
</evidence>
<feature type="transmembrane region" description="Helical" evidence="7">
    <location>
        <begin position="60"/>
        <end position="79"/>
    </location>
</feature>
<sequence length="357" mass="39457">MPGSKQPLWCLLSPLRSRQERVVLTRSESLPGEQVLKITVTETTVIEAESGVSNWRSMTYLGLWYFFSFCTLFLNKYILSLLEGEPSMLEITLDCCCKFSTDAIIVSTCRFTTVVLGLVSLKNVAVSFAETVKSSAPIFTVIMSRLILGEYTGLWVNLSLFPVMAGLGLCTATEISFNMLGFSAALSTNIMDCLQNVFSKKLLSGDTYKFSPPELQFYTSAAAVIMLIPAWLFLLDIPTVGKSGQSLIFSQDIILLLLFDGCLFHLQSVTAYALMGRISPVTFSVASTVKHALSVWLSIIVFSNQVTILSATGTVLVFIGVFLYNKARQFQRATLQAMAAEQNHKPLLHDQDFKHPT</sequence>
<dbReference type="PANTHER" id="PTHR11132">
    <property type="entry name" value="SOLUTE CARRIER FAMILY 35"/>
    <property type="match status" value="1"/>
</dbReference>
<evidence type="ECO:0000313" key="9">
    <source>
        <dbReference type="Ensembl" id="ENSNBRP00000029097.1"/>
    </source>
</evidence>
<evidence type="ECO:0000256" key="5">
    <source>
        <dbReference type="ARBA" id="ARBA00093767"/>
    </source>
</evidence>
<dbReference type="Proteomes" id="UP000261580">
    <property type="component" value="Unassembled WGS sequence"/>
</dbReference>
<comment type="subcellular location">
    <subcellularLocation>
        <location evidence="1">Membrane</location>
        <topology evidence="1">Multi-pass membrane protein</topology>
    </subcellularLocation>
</comment>
<feature type="domain" description="Sugar phosphate transporter" evidence="8">
    <location>
        <begin position="100"/>
        <end position="325"/>
    </location>
</feature>
<dbReference type="SUPFAM" id="SSF103481">
    <property type="entry name" value="Multidrug resistance efflux transporter EmrE"/>
    <property type="match status" value="1"/>
</dbReference>
<accession>A0A3Q4ID76</accession>
<comment type="similarity">
    <text evidence="6">Belongs to the TPT transporter family. SLC35E subfamily.</text>
</comment>
<keyword evidence="3 7" id="KW-1133">Transmembrane helix</keyword>
<evidence type="ECO:0000256" key="2">
    <source>
        <dbReference type="ARBA" id="ARBA00022692"/>
    </source>
</evidence>
<dbReference type="GO" id="GO:0016020">
    <property type="term" value="C:membrane"/>
    <property type="evidence" value="ECO:0007669"/>
    <property type="project" value="UniProtKB-SubCell"/>
</dbReference>